<dbReference type="Pfam" id="PF00014">
    <property type="entry name" value="Kunitz_BPTI"/>
    <property type="match status" value="1"/>
</dbReference>
<protein>
    <recommendedName>
        <fullName evidence="4">BPTI/Kunitz inhibitor domain-containing protein</fullName>
    </recommendedName>
</protein>
<dbReference type="InterPro" id="IPR000884">
    <property type="entry name" value="TSP1_rpt"/>
</dbReference>
<dbReference type="SUPFAM" id="SSF82895">
    <property type="entry name" value="TSP-1 type 1 repeat"/>
    <property type="match status" value="1"/>
</dbReference>
<dbReference type="InterPro" id="IPR050098">
    <property type="entry name" value="TFPI/VKTCI-like"/>
</dbReference>
<dbReference type="GO" id="GO:0004867">
    <property type="term" value="F:serine-type endopeptidase inhibitor activity"/>
    <property type="evidence" value="ECO:0007669"/>
    <property type="project" value="UniProtKB-KW"/>
</dbReference>
<dbReference type="GO" id="GO:0005615">
    <property type="term" value="C:extracellular space"/>
    <property type="evidence" value="ECO:0007669"/>
    <property type="project" value="TreeGrafter"/>
</dbReference>
<dbReference type="Pfam" id="PF00090">
    <property type="entry name" value="TSP_1"/>
    <property type="match status" value="1"/>
</dbReference>
<dbReference type="PROSITE" id="PS00280">
    <property type="entry name" value="BPTI_KUNITZ_1"/>
    <property type="match status" value="1"/>
</dbReference>
<dbReference type="AlphaFoldDB" id="A0AAV8XEB2"/>
<evidence type="ECO:0000256" key="3">
    <source>
        <dbReference type="ARBA" id="ARBA00023157"/>
    </source>
</evidence>
<dbReference type="PRINTS" id="PR00759">
    <property type="entry name" value="BASICPTASE"/>
</dbReference>
<dbReference type="Gene3D" id="4.10.410.10">
    <property type="entry name" value="Pancreatic trypsin inhibitor Kunitz domain"/>
    <property type="match status" value="1"/>
</dbReference>
<keyword evidence="6" id="KW-1185">Reference proteome</keyword>
<dbReference type="CDD" id="cd00109">
    <property type="entry name" value="Kunitz-type"/>
    <property type="match status" value="1"/>
</dbReference>
<dbReference type="SUPFAM" id="SSF57362">
    <property type="entry name" value="BPTI-like"/>
    <property type="match status" value="1"/>
</dbReference>
<evidence type="ECO:0000313" key="5">
    <source>
        <dbReference type="EMBL" id="KAJ8936878.1"/>
    </source>
</evidence>
<reference evidence="5" key="1">
    <citation type="journal article" date="2023" name="Insect Mol. Biol.">
        <title>Genome sequencing provides insights into the evolution of gene families encoding plant cell wall-degrading enzymes in longhorned beetles.</title>
        <authorList>
            <person name="Shin N.R."/>
            <person name="Okamura Y."/>
            <person name="Kirsch R."/>
            <person name="Pauchet Y."/>
        </authorList>
    </citation>
    <scope>NUCLEOTIDE SEQUENCE</scope>
    <source>
        <strain evidence="5">RBIC_L_NR</strain>
    </source>
</reference>
<dbReference type="PROSITE" id="PS50092">
    <property type="entry name" value="TSP1"/>
    <property type="match status" value="1"/>
</dbReference>
<evidence type="ECO:0000256" key="1">
    <source>
        <dbReference type="ARBA" id="ARBA00022690"/>
    </source>
</evidence>
<organism evidence="5 6">
    <name type="scientific">Rhamnusium bicolor</name>
    <dbReference type="NCBI Taxonomy" id="1586634"/>
    <lineage>
        <taxon>Eukaryota</taxon>
        <taxon>Metazoa</taxon>
        <taxon>Ecdysozoa</taxon>
        <taxon>Arthropoda</taxon>
        <taxon>Hexapoda</taxon>
        <taxon>Insecta</taxon>
        <taxon>Pterygota</taxon>
        <taxon>Neoptera</taxon>
        <taxon>Endopterygota</taxon>
        <taxon>Coleoptera</taxon>
        <taxon>Polyphaga</taxon>
        <taxon>Cucujiformia</taxon>
        <taxon>Chrysomeloidea</taxon>
        <taxon>Cerambycidae</taxon>
        <taxon>Lepturinae</taxon>
        <taxon>Rhagiini</taxon>
        <taxon>Rhamnusium</taxon>
    </lineage>
</organism>
<evidence type="ECO:0000313" key="6">
    <source>
        <dbReference type="Proteomes" id="UP001162156"/>
    </source>
</evidence>
<keyword evidence="1" id="KW-0646">Protease inhibitor</keyword>
<accession>A0AAV8XEB2</accession>
<dbReference type="SMART" id="SM00209">
    <property type="entry name" value="TSP1"/>
    <property type="match status" value="1"/>
</dbReference>
<name>A0AAV8XEB2_9CUCU</name>
<dbReference type="SMART" id="SM00131">
    <property type="entry name" value="KU"/>
    <property type="match status" value="1"/>
</dbReference>
<dbReference type="Proteomes" id="UP001162156">
    <property type="component" value="Unassembled WGS sequence"/>
</dbReference>
<feature type="domain" description="BPTI/Kunitz inhibitor" evidence="4">
    <location>
        <begin position="74"/>
        <end position="124"/>
    </location>
</feature>
<evidence type="ECO:0000256" key="2">
    <source>
        <dbReference type="ARBA" id="ARBA00022900"/>
    </source>
</evidence>
<gene>
    <name evidence="5" type="ORF">NQ314_012142</name>
</gene>
<proteinExistence type="predicted"/>
<feature type="non-terminal residue" evidence="5">
    <location>
        <position position="1"/>
    </location>
</feature>
<comment type="caution">
    <text evidence="5">The sequence shown here is derived from an EMBL/GenBank/DDBJ whole genome shotgun (WGS) entry which is preliminary data.</text>
</comment>
<dbReference type="PROSITE" id="PS50279">
    <property type="entry name" value="BPTI_KUNITZ_2"/>
    <property type="match status" value="1"/>
</dbReference>
<dbReference type="InterPro" id="IPR002223">
    <property type="entry name" value="Kunitz_BPTI"/>
</dbReference>
<dbReference type="InterPro" id="IPR020901">
    <property type="entry name" value="Prtase_inh_Kunz-CS"/>
</dbReference>
<keyword evidence="2" id="KW-0722">Serine protease inhibitor</keyword>
<dbReference type="EMBL" id="JANEYF010003368">
    <property type="protein sequence ID" value="KAJ8936878.1"/>
    <property type="molecule type" value="Genomic_DNA"/>
</dbReference>
<sequence length="180" mass="20909">LNENCPEKPWSEWSPCSASCGKGFKERYRLSLEFTEEDEFDEDDPCNNQKVRETVECFEKPCEENTKVINELACGLPKDIGVCKSNIDRWYFDSTKGNCEIFSYSGCGGNINNFNTLEQCQTLCAKYQKELIANLTSRRKELDAKMSEVLPYNIQNDAVNGNYCDNFLKRKWNNLYNFMF</sequence>
<dbReference type="InterPro" id="IPR036880">
    <property type="entry name" value="Kunitz_BPTI_sf"/>
</dbReference>
<keyword evidence="3" id="KW-1015">Disulfide bond</keyword>
<dbReference type="PANTHER" id="PTHR10083">
    <property type="entry name" value="KUNITZ-TYPE PROTEASE INHIBITOR-RELATED"/>
    <property type="match status" value="1"/>
</dbReference>
<dbReference type="PANTHER" id="PTHR10083:SF374">
    <property type="entry name" value="BPTI_KUNITZ INHIBITOR DOMAIN-CONTAINING PROTEIN"/>
    <property type="match status" value="1"/>
</dbReference>
<dbReference type="Gene3D" id="2.20.100.10">
    <property type="entry name" value="Thrombospondin type-1 (TSP1) repeat"/>
    <property type="match status" value="1"/>
</dbReference>
<evidence type="ECO:0000259" key="4">
    <source>
        <dbReference type="PROSITE" id="PS50279"/>
    </source>
</evidence>
<dbReference type="InterPro" id="IPR036383">
    <property type="entry name" value="TSP1_rpt_sf"/>
</dbReference>